<dbReference type="InterPro" id="IPR027417">
    <property type="entry name" value="P-loop_NTPase"/>
</dbReference>
<reference evidence="1" key="1">
    <citation type="submission" date="2023-01" db="EMBL/GenBank/DDBJ databases">
        <title>Vibrio sp. CB1-14 genome sequencing.</title>
        <authorList>
            <person name="Otstavnykh N."/>
            <person name="Isaeva M."/>
            <person name="Meleshko D."/>
        </authorList>
    </citation>
    <scope>NUCLEOTIDE SEQUENCE</scope>
    <source>
        <strain evidence="1">CB1-14</strain>
    </source>
</reference>
<gene>
    <name evidence="1" type="ORF">PG915_01935</name>
</gene>
<dbReference type="EMBL" id="CP115920">
    <property type="protein sequence ID" value="XCD16364.1"/>
    <property type="molecule type" value="Genomic_DNA"/>
</dbReference>
<dbReference type="Gene3D" id="3.40.50.300">
    <property type="entry name" value="P-loop containing nucleotide triphosphate hydrolases"/>
    <property type="match status" value="1"/>
</dbReference>
<accession>A0AAU8BKP0</accession>
<evidence type="ECO:0000313" key="1">
    <source>
        <dbReference type="EMBL" id="XCD16364.1"/>
    </source>
</evidence>
<evidence type="ECO:0008006" key="2">
    <source>
        <dbReference type="Google" id="ProtNLM"/>
    </source>
</evidence>
<dbReference type="AlphaFoldDB" id="A0AAU8BKP0"/>
<dbReference type="SUPFAM" id="SSF52540">
    <property type="entry name" value="P-loop containing nucleoside triphosphate hydrolases"/>
    <property type="match status" value="1"/>
</dbReference>
<protein>
    <recommendedName>
        <fullName evidence="2">Sulfotransferase domain-containing protein</fullName>
    </recommendedName>
</protein>
<dbReference type="RefSeq" id="WP_353497647.1">
    <property type="nucleotide sequence ID" value="NZ_CP115920.1"/>
</dbReference>
<sequence>MTRVVIHIGTEKTGTTSVQHFFDQNRAKLKELGVLYPHVGPRKDAHFDLVNELHPLDNNGKYMEFLPKPTTDIGFYWGQLRQRIEDNPEKTVFLSAEHFSSRLRDKALEYMSAFFSSLGIEPEILVFLRPQDEFLESTYSTAIKSGSSQSFEQMIENYQAQILRYDYEQLLALWSRYFGKHHIKVMRYQTSEGEERDVRKRILNYLSVKESETLDFSQSKSLNVKWGRDMLEFARLCNLNIKPRLGNKRLLFLETCSNKLPAKPNERLLTFEQREAIEKYFSASNSQVAMDYLGLDTLFVEREPVKIDESTPARPLLTKLSLIEMLAEEMGF</sequence>
<organism evidence="1">
    <name type="scientific">Vibrio chaetopteri</name>
    <dbReference type="NCBI Taxonomy" id="3016528"/>
    <lineage>
        <taxon>Bacteria</taxon>
        <taxon>Pseudomonadati</taxon>
        <taxon>Pseudomonadota</taxon>
        <taxon>Gammaproteobacteria</taxon>
        <taxon>Vibrionales</taxon>
        <taxon>Vibrionaceae</taxon>
        <taxon>Vibrio</taxon>
    </lineage>
</organism>
<dbReference type="KEGG" id="vck:PG915_01935"/>
<name>A0AAU8BKP0_9VIBR</name>
<proteinExistence type="predicted"/>